<evidence type="ECO:0000313" key="2">
    <source>
        <dbReference type="Proteomes" id="UP000789525"/>
    </source>
</evidence>
<accession>A0ACA9M2R5</accession>
<protein>
    <submittedName>
        <fullName evidence="1">1118_t:CDS:1</fullName>
    </submittedName>
</protein>
<organism evidence="1 2">
    <name type="scientific">Acaulospora colombiana</name>
    <dbReference type="NCBI Taxonomy" id="27376"/>
    <lineage>
        <taxon>Eukaryota</taxon>
        <taxon>Fungi</taxon>
        <taxon>Fungi incertae sedis</taxon>
        <taxon>Mucoromycota</taxon>
        <taxon>Glomeromycotina</taxon>
        <taxon>Glomeromycetes</taxon>
        <taxon>Diversisporales</taxon>
        <taxon>Acaulosporaceae</taxon>
        <taxon>Acaulospora</taxon>
    </lineage>
</organism>
<proteinExistence type="predicted"/>
<sequence>MLNLHNIQLTDIATCGGHSLELLVVRTKHPLVHKIVDGTQDRDACCQDSRNDGNAYDINLIKYFKRLRRSAGFPDELADWSAKKQIQGKSDWTDSEAWDVIV</sequence>
<evidence type="ECO:0000313" key="1">
    <source>
        <dbReference type="EMBL" id="CAG8563796.1"/>
    </source>
</evidence>
<comment type="caution">
    <text evidence="1">The sequence shown here is derived from an EMBL/GenBank/DDBJ whole genome shotgun (WGS) entry which is preliminary data.</text>
</comment>
<gene>
    <name evidence="1" type="ORF">ACOLOM_LOCUS5334</name>
</gene>
<reference evidence="1" key="1">
    <citation type="submission" date="2021-06" db="EMBL/GenBank/DDBJ databases">
        <authorList>
            <person name="Kallberg Y."/>
            <person name="Tangrot J."/>
            <person name="Rosling A."/>
        </authorList>
    </citation>
    <scope>NUCLEOTIDE SEQUENCE</scope>
    <source>
        <strain evidence="1">CL356</strain>
    </source>
</reference>
<keyword evidence="2" id="KW-1185">Reference proteome</keyword>
<dbReference type="Proteomes" id="UP000789525">
    <property type="component" value="Unassembled WGS sequence"/>
</dbReference>
<name>A0ACA9M2R5_9GLOM</name>
<dbReference type="EMBL" id="CAJVPT010009680">
    <property type="protein sequence ID" value="CAG8563796.1"/>
    <property type="molecule type" value="Genomic_DNA"/>
</dbReference>